<dbReference type="SUPFAM" id="SSF53649">
    <property type="entry name" value="Alkaline phosphatase-like"/>
    <property type="match status" value="1"/>
</dbReference>
<dbReference type="EMBL" id="CM014097">
    <property type="protein sequence ID" value="TKS89192.1"/>
    <property type="molecule type" value="Genomic_DNA"/>
</dbReference>
<dbReference type="CDD" id="cd16018">
    <property type="entry name" value="Enpp"/>
    <property type="match status" value="1"/>
</dbReference>
<reference evidence="1 2" key="1">
    <citation type="submission" date="2019-01" db="EMBL/GenBank/DDBJ databases">
        <title>Genome Assembly of Collichthys lucidus.</title>
        <authorList>
            <person name="Cai M."/>
            <person name="Xiao S."/>
        </authorList>
    </citation>
    <scope>NUCLEOTIDE SEQUENCE [LARGE SCALE GENOMIC DNA]</scope>
    <source>
        <strain evidence="1">JT15FE1705JMU</strain>
        <tissue evidence="1">Muscle</tissue>
    </source>
</reference>
<dbReference type="PANTHER" id="PTHR10151">
    <property type="entry name" value="ECTONUCLEOTIDE PYROPHOSPHATASE/PHOSPHODIESTERASE"/>
    <property type="match status" value="1"/>
</dbReference>
<dbReference type="GO" id="GO:0004528">
    <property type="term" value="F:phosphodiesterase I activity"/>
    <property type="evidence" value="ECO:0007669"/>
    <property type="project" value="TreeGrafter"/>
</dbReference>
<organism evidence="1 2">
    <name type="scientific">Collichthys lucidus</name>
    <name type="common">Big head croaker</name>
    <name type="synonym">Sciaena lucida</name>
    <dbReference type="NCBI Taxonomy" id="240159"/>
    <lineage>
        <taxon>Eukaryota</taxon>
        <taxon>Metazoa</taxon>
        <taxon>Chordata</taxon>
        <taxon>Craniata</taxon>
        <taxon>Vertebrata</taxon>
        <taxon>Euteleostomi</taxon>
        <taxon>Actinopterygii</taxon>
        <taxon>Neopterygii</taxon>
        <taxon>Teleostei</taxon>
        <taxon>Neoteleostei</taxon>
        <taxon>Acanthomorphata</taxon>
        <taxon>Eupercaria</taxon>
        <taxon>Sciaenidae</taxon>
        <taxon>Collichthys</taxon>
    </lineage>
</organism>
<evidence type="ECO:0000313" key="1">
    <source>
        <dbReference type="EMBL" id="TKS89192.1"/>
    </source>
</evidence>
<dbReference type="GO" id="GO:0047391">
    <property type="term" value="F:alkylglycerophosphoethanolamine phosphodiesterase activity"/>
    <property type="evidence" value="ECO:0007669"/>
    <property type="project" value="TreeGrafter"/>
</dbReference>
<dbReference type="STRING" id="240159.A0A4V6ASQ5"/>
<dbReference type="Gene3D" id="3.40.720.10">
    <property type="entry name" value="Alkaline Phosphatase, subunit A"/>
    <property type="match status" value="1"/>
</dbReference>
<dbReference type="GO" id="GO:0005615">
    <property type="term" value="C:extracellular space"/>
    <property type="evidence" value="ECO:0007669"/>
    <property type="project" value="TreeGrafter"/>
</dbReference>
<dbReference type="Proteomes" id="UP000298787">
    <property type="component" value="Chromosome 20"/>
</dbReference>
<keyword evidence="2" id="KW-1185">Reference proteome</keyword>
<dbReference type="GO" id="GO:0005509">
    <property type="term" value="F:calcium ion binding"/>
    <property type="evidence" value="ECO:0007669"/>
    <property type="project" value="TreeGrafter"/>
</dbReference>
<dbReference type="Pfam" id="PF01663">
    <property type="entry name" value="Phosphodiest"/>
    <property type="match status" value="1"/>
</dbReference>
<dbReference type="PANTHER" id="PTHR10151:SF128">
    <property type="entry name" value="ECTONUCLEOTIDE PYROPHOSPHATASE_PHOSPHODIESTERASE FAMILY MEMBER 2-LIKE"/>
    <property type="match status" value="1"/>
</dbReference>
<dbReference type="AlphaFoldDB" id="A0A4V6ASQ5"/>
<dbReference type="GO" id="GO:0034638">
    <property type="term" value="P:phosphatidylcholine catabolic process"/>
    <property type="evidence" value="ECO:0007669"/>
    <property type="project" value="TreeGrafter"/>
</dbReference>
<name>A0A4V6ASQ5_COLLU</name>
<dbReference type="GO" id="GO:0004622">
    <property type="term" value="F:phosphatidylcholine lysophospholipase activity"/>
    <property type="evidence" value="ECO:0007669"/>
    <property type="project" value="TreeGrafter"/>
</dbReference>
<dbReference type="InterPro" id="IPR017850">
    <property type="entry name" value="Alkaline_phosphatase_core_sf"/>
</dbReference>
<dbReference type="InterPro" id="IPR002591">
    <property type="entry name" value="Phosphodiest/P_Trfase"/>
</dbReference>
<protein>
    <submittedName>
        <fullName evidence="1">Ectonucleotide pyrophosphatase/phosphodiesterase family member 2</fullName>
    </submittedName>
</protein>
<accession>A0A4V6ASQ5</accession>
<evidence type="ECO:0000313" key="2">
    <source>
        <dbReference type="Proteomes" id="UP000298787"/>
    </source>
</evidence>
<dbReference type="GO" id="GO:0008270">
    <property type="term" value="F:zinc ion binding"/>
    <property type="evidence" value="ECO:0007669"/>
    <property type="project" value="TreeGrafter"/>
</dbReference>
<proteinExistence type="predicted"/>
<sequence>MFKCLSAHRRLQVSVTEVVVVFCLWGTDVSRAYVFQASRPSDGGDNPAPHTKGETSWVQEECEEIKSAECPKGFIRPPLIMLSVDGFRASYLKKGKSVIPNMHKLSACGTSAPYMRPVYPTKTFPNLYTLATIWITSEKQGVKAATFFWPWVIPLERRILTILRWLHLPDDERPYVYAVHSEQPDTFGHRLGPLSSELDNPLREIDNIIGQLMNGLKQMNLHRCVNVIVVGDHGMEEAHCDRTEFLSSYPLNIDEIMLIPGSLGRIRPRDPKSTTYDPKVVVANLTCKMPTQHFKPYLKQHLPKRLHFANNRRIEDVHLLMERKWHIARKMPEKLRTRCGFFGDHGFDNKITSMRVLRLLHTL</sequence>
<gene>
    <name evidence="1" type="ORF">D9C73_022377</name>
</gene>